<organism evidence="1">
    <name type="scientific">marine metagenome</name>
    <dbReference type="NCBI Taxonomy" id="408172"/>
    <lineage>
        <taxon>unclassified sequences</taxon>
        <taxon>metagenomes</taxon>
        <taxon>ecological metagenomes</taxon>
    </lineage>
</organism>
<dbReference type="InterPro" id="IPR008000">
    <property type="entry name" value="Rham/fucose_mutarotase"/>
</dbReference>
<proteinExistence type="predicted"/>
<protein>
    <recommendedName>
        <fullName evidence="2">L-rhamnose mutarotase</fullName>
    </recommendedName>
</protein>
<name>A0A381Y7X4_9ZZZZ</name>
<dbReference type="InterPro" id="IPR052996">
    <property type="entry name" value="Carb_Metab_Mutarotase"/>
</dbReference>
<dbReference type="GO" id="GO:0016857">
    <property type="term" value="F:racemase and epimerase activity, acting on carbohydrates and derivatives"/>
    <property type="evidence" value="ECO:0007669"/>
    <property type="project" value="InterPro"/>
</dbReference>
<dbReference type="AlphaFoldDB" id="A0A381Y7X4"/>
<dbReference type="Pfam" id="PF05336">
    <property type="entry name" value="rhaM"/>
    <property type="match status" value="1"/>
</dbReference>
<dbReference type="InterPro" id="IPR011008">
    <property type="entry name" value="Dimeric_a/b-barrel"/>
</dbReference>
<evidence type="ECO:0008006" key="2">
    <source>
        <dbReference type="Google" id="ProtNLM"/>
    </source>
</evidence>
<accession>A0A381Y7X4</accession>
<gene>
    <name evidence="1" type="ORF">METZ01_LOCUS125949</name>
</gene>
<dbReference type="SUPFAM" id="SSF54909">
    <property type="entry name" value="Dimeric alpha+beta barrel"/>
    <property type="match status" value="1"/>
</dbReference>
<reference evidence="1" key="1">
    <citation type="submission" date="2018-05" db="EMBL/GenBank/DDBJ databases">
        <authorList>
            <person name="Lanie J.A."/>
            <person name="Ng W.-L."/>
            <person name="Kazmierczak K.M."/>
            <person name="Andrzejewski T.M."/>
            <person name="Davidsen T.M."/>
            <person name="Wayne K.J."/>
            <person name="Tettelin H."/>
            <person name="Glass J.I."/>
            <person name="Rusch D."/>
            <person name="Podicherti R."/>
            <person name="Tsui H.-C.T."/>
            <person name="Winkler M.E."/>
        </authorList>
    </citation>
    <scope>NUCLEOTIDE SEQUENCE</scope>
</reference>
<dbReference type="Gene3D" id="3.30.70.100">
    <property type="match status" value="1"/>
</dbReference>
<dbReference type="EMBL" id="UINC01017590">
    <property type="protein sequence ID" value="SVA73095.1"/>
    <property type="molecule type" value="Genomic_DNA"/>
</dbReference>
<dbReference type="PANTHER" id="PTHR43239:SF1">
    <property type="entry name" value="UPF0734 PROTEIN DDB_G0273871_DDB_G0273177"/>
    <property type="match status" value="1"/>
</dbReference>
<dbReference type="PANTHER" id="PTHR43239">
    <property type="entry name" value="UPF0734 PROTEIN DDB_G0273871/DDB_G0273177"/>
    <property type="match status" value="1"/>
</dbReference>
<sequence>MSKSIAQVLDLKDDPEIIAKYEEYHRNVWPEVIDALTGIGIERMEIFRSGNHLFMYCTVPDEFDPRRDFQSYTDSKRAEEWNDLMSTFQQKVSEATESDWWCPMSLAFDSQWFD</sequence>
<evidence type="ECO:0000313" key="1">
    <source>
        <dbReference type="EMBL" id="SVA73095.1"/>
    </source>
</evidence>